<dbReference type="AlphaFoldDB" id="A0A0E9Y191"/>
<accession>A0A0E9Y191</accession>
<sequence length="51" mass="5872">MSSFLTCIVVAYNVLWAKRKLSVCLSCSDYIYFRKCVVECNGDAMFVLFYA</sequence>
<evidence type="ECO:0000313" key="1">
    <source>
        <dbReference type="EMBL" id="JAI08457.1"/>
    </source>
</evidence>
<dbReference type="EMBL" id="GBXM01000121">
    <property type="protein sequence ID" value="JAI08457.1"/>
    <property type="molecule type" value="Transcribed_RNA"/>
</dbReference>
<organism evidence="1">
    <name type="scientific">Anguilla anguilla</name>
    <name type="common">European freshwater eel</name>
    <name type="synonym">Muraena anguilla</name>
    <dbReference type="NCBI Taxonomy" id="7936"/>
    <lineage>
        <taxon>Eukaryota</taxon>
        <taxon>Metazoa</taxon>
        <taxon>Chordata</taxon>
        <taxon>Craniata</taxon>
        <taxon>Vertebrata</taxon>
        <taxon>Euteleostomi</taxon>
        <taxon>Actinopterygii</taxon>
        <taxon>Neopterygii</taxon>
        <taxon>Teleostei</taxon>
        <taxon>Anguilliformes</taxon>
        <taxon>Anguillidae</taxon>
        <taxon>Anguilla</taxon>
    </lineage>
</organism>
<name>A0A0E9Y191_ANGAN</name>
<protein>
    <submittedName>
        <fullName evidence="1">Uncharacterized protein</fullName>
    </submittedName>
</protein>
<proteinExistence type="predicted"/>
<reference evidence="1" key="2">
    <citation type="journal article" date="2015" name="Fish Shellfish Immunol.">
        <title>Early steps in the European eel (Anguilla anguilla)-Vibrio vulnificus interaction in the gills: Role of the RtxA13 toxin.</title>
        <authorList>
            <person name="Callol A."/>
            <person name="Pajuelo D."/>
            <person name="Ebbesson L."/>
            <person name="Teles M."/>
            <person name="MacKenzie S."/>
            <person name="Amaro C."/>
        </authorList>
    </citation>
    <scope>NUCLEOTIDE SEQUENCE</scope>
</reference>
<reference evidence="1" key="1">
    <citation type="submission" date="2014-11" db="EMBL/GenBank/DDBJ databases">
        <authorList>
            <person name="Amaro Gonzalez C."/>
        </authorList>
    </citation>
    <scope>NUCLEOTIDE SEQUENCE</scope>
</reference>